<evidence type="ECO:0000313" key="3">
    <source>
        <dbReference type="Proteomes" id="UP000324022"/>
    </source>
</evidence>
<name>A0A5C3ELV1_9BASI</name>
<accession>A0A5C3ELV1</accession>
<organism evidence="2 3">
    <name type="scientific">Ustilago trichophora</name>
    <dbReference type="NCBI Taxonomy" id="86804"/>
    <lineage>
        <taxon>Eukaryota</taxon>
        <taxon>Fungi</taxon>
        <taxon>Dikarya</taxon>
        <taxon>Basidiomycota</taxon>
        <taxon>Ustilaginomycotina</taxon>
        <taxon>Ustilaginomycetes</taxon>
        <taxon>Ustilaginales</taxon>
        <taxon>Ustilaginaceae</taxon>
        <taxon>Ustilago</taxon>
    </lineage>
</organism>
<dbReference type="Proteomes" id="UP000324022">
    <property type="component" value="Unassembled WGS sequence"/>
</dbReference>
<dbReference type="AlphaFoldDB" id="A0A5C3ELV1"/>
<dbReference type="OrthoDB" id="2552648at2759"/>
<keyword evidence="1" id="KW-1133">Transmembrane helix</keyword>
<evidence type="ECO:0000313" key="2">
    <source>
        <dbReference type="EMBL" id="SPO31422.1"/>
    </source>
</evidence>
<protein>
    <submittedName>
        <fullName evidence="2">Uncharacterized protein</fullName>
    </submittedName>
</protein>
<reference evidence="2 3" key="1">
    <citation type="submission" date="2018-03" db="EMBL/GenBank/DDBJ databases">
        <authorList>
            <person name="Guldener U."/>
        </authorList>
    </citation>
    <scope>NUCLEOTIDE SEQUENCE [LARGE SCALE GENOMIC DNA]</scope>
    <source>
        <strain evidence="2 3">NBRC100155</strain>
    </source>
</reference>
<evidence type="ECO:0000256" key="1">
    <source>
        <dbReference type="SAM" id="Phobius"/>
    </source>
</evidence>
<keyword evidence="3" id="KW-1185">Reference proteome</keyword>
<keyword evidence="1" id="KW-0812">Transmembrane</keyword>
<sequence>MNCDASTNYNGGSFSGAPLCAPFWGLGHMTNCSVLASTCYTGGYIVGPTIGNETVYVGTIKSGSDELEFEECAAKVVGEGGRFERGYVVNQGCGLRLDSQVQNVTRGGLTSDAARMGGRKGGWLMGVTYLVIVLWLISSVGGVGAMSDESSNHDHHLMKRREDYFLDCRSLDLNRSIQTQTLSPFIRLSSIIDCRTSPSPCSFNSSTPYTVTLRSSITDLSTSNSTRDTTVDITRYTSPLHVLSLSASLGGQQLHVRPGQKGYLAAYAPMTSFRANLTLCEHGGERLVQIDALKNDRVRFTVVYTN</sequence>
<gene>
    <name evidence="2" type="ORF">UTRI_06552</name>
</gene>
<proteinExistence type="predicted"/>
<feature type="transmembrane region" description="Helical" evidence="1">
    <location>
        <begin position="123"/>
        <end position="146"/>
    </location>
</feature>
<dbReference type="EMBL" id="OOIN01000038">
    <property type="protein sequence ID" value="SPO31422.1"/>
    <property type="molecule type" value="Genomic_DNA"/>
</dbReference>
<keyword evidence="1" id="KW-0472">Membrane</keyword>